<dbReference type="InterPro" id="IPR025420">
    <property type="entry name" value="DUF4143"/>
</dbReference>
<evidence type="ECO:0008006" key="5">
    <source>
        <dbReference type="Google" id="ProtNLM"/>
    </source>
</evidence>
<dbReference type="OrthoDB" id="9804306at2"/>
<dbReference type="eggNOG" id="COG1373">
    <property type="taxonomic scope" value="Bacteria"/>
</dbReference>
<evidence type="ECO:0000259" key="2">
    <source>
        <dbReference type="Pfam" id="PF13635"/>
    </source>
</evidence>
<feature type="domain" description="DUF4143" evidence="2">
    <location>
        <begin position="236"/>
        <end position="392"/>
    </location>
</feature>
<evidence type="ECO:0000313" key="4">
    <source>
        <dbReference type="Proteomes" id="UP000029108"/>
    </source>
</evidence>
<comment type="caution">
    <text evidence="3">The sequence shown here is derived from an EMBL/GenBank/DDBJ whole genome shotgun (WGS) entry which is preliminary data.</text>
</comment>
<dbReference type="InterPro" id="IPR041682">
    <property type="entry name" value="AAA_14"/>
</dbReference>
<proteinExistence type="predicted"/>
<dbReference type="PANTHER" id="PTHR33295">
    <property type="entry name" value="ATPASE"/>
    <property type="match status" value="1"/>
</dbReference>
<feature type="domain" description="AAA" evidence="1">
    <location>
        <begin position="18"/>
        <end position="152"/>
    </location>
</feature>
<accession>A0A086ZNA6</accession>
<dbReference type="Pfam" id="PF13173">
    <property type="entry name" value="AAA_14"/>
    <property type="match status" value="1"/>
</dbReference>
<dbReference type="Proteomes" id="UP000029108">
    <property type="component" value="Unassembled WGS sequence"/>
</dbReference>
<protein>
    <recommendedName>
        <fullName evidence="5">ATPase</fullName>
    </recommendedName>
</protein>
<dbReference type="RefSeq" id="WP_033495719.1">
    <property type="nucleotide sequence ID" value="NZ_JDUU01000028.1"/>
</dbReference>
<organism evidence="3 4">
    <name type="scientific">Bifidobacterium biavatii DSM 23969</name>
    <dbReference type="NCBI Taxonomy" id="1437608"/>
    <lineage>
        <taxon>Bacteria</taxon>
        <taxon>Bacillati</taxon>
        <taxon>Actinomycetota</taxon>
        <taxon>Actinomycetes</taxon>
        <taxon>Bifidobacteriales</taxon>
        <taxon>Bifidobacteriaceae</taxon>
        <taxon>Bifidobacterium</taxon>
    </lineage>
</organism>
<sequence>MRRFLMDKLVAWKNTAHHKPLLLEGARQVGKTWLAREFGRMQYDNVAYVSLFDNPAMANVFAGNLSADRLIPALSLESDTRITPGNTLIVLDEVQEIPRAMTALKMFNETAPQYDVLATGSALGIAMHPGSAFPVGKVNRLKLYPMTFLEFLYACQQDSSAELLRSQDFALIDVMHERLMTWLRYFMYTGGMPEAVSTFADTFPNVDFNEIRQVQTSLVEDYRDDFSKHTDSQPRPVVSTLRLNQVWDSLPAQLARENSKFLYGAVREGGRGKDFEIAIQWLVDSSLALRVKRVSTPLNPLAAYEDPNAFKLYCLDVGLLGAMSGLNARTLLDEDSLFREFKGALTEQYVCQQLTAQHGQVPYYWSAENSSGELDFLYEQDGHVIPVEVKAGRHKQAKSLIYAQKKHGYPIAYRYSATRHSDNGVIKDMPLYMAGIV</sequence>
<dbReference type="InterPro" id="IPR027417">
    <property type="entry name" value="P-loop_NTPase"/>
</dbReference>
<name>A0A086ZNA6_9BIFI</name>
<evidence type="ECO:0000313" key="3">
    <source>
        <dbReference type="EMBL" id="KFI48006.1"/>
    </source>
</evidence>
<dbReference type="AlphaFoldDB" id="A0A086ZNA6"/>
<dbReference type="PANTHER" id="PTHR33295:SF7">
    <property type="entry name" value="ATPASE"/>
    <property type="match status" value="1"/>
</dbReference>
<dbReference type="Pfam" id="PF13635">
    <property type="entry name" value="DUF4143"/>
    <property type="match status" value="1"/>
</dbReference>
<dbReference type="SUPFAM" id="SSF52540">
    <property type="entry name" value="P-loop containing nucleoside triphosphate hydrolases"/>
    <property type="match status" value="1"/>
</dbReference>
<keyword evidence="4" id="KW-1185">Reference proteome</keyword>
<reference evidence="3 4" key="1">
    <citation type="submission" date="2014-03" db="EMBL/GenBank/DDBJ databases">
        <title>Genomics of Bifidobacteria.</title>
        <authorList>
            <person name="Ventura M."/>
            <person name="Milani C."/>
            <person name="Lugli G.A."/>
        </authorList>
    </citation>
    <scope>NUCLEOTIDE SEQUENCE [LARGE SCALE GENOMIC DNA]</scope>
    <source>
        <strain evidence="3 4">DSM 23969</strain>
    </source>
</reference>
<evidence type="ECO:0000259" key="1">
    <source>
        <dbReference type="Pfam" id="PF13173"/>
    </source>
</evidence>
<gene>
    <name evidence="3" type="ORF">BBIA_0139</name>
</gene>
<dbReference type="EMBL" id="JGYN01000030">
    <property type="protein sequence ID" value="KFI48006.1"/>
    <property type="molecule type" value="Genomic_DNA"/>
</dbReference>